<evidence type="ECO:0000256" key="1">
    <source>
        <dbReference type="ARBA" id="ARBA00023224"/>
    </source>
</evidence>
<sequence length="562" mass="59215">MPSFRSLKIGAKLIIAFSALIVVILATALFALDRLASVNDSAQEMRQNRVPTLQVIRQLNTAALEHRLAIASHIISQDQARMQATEQELAAQASRVETALTDYKALISDETERRLYEHLVAGWADYLTVNSRLLPISRENRTADAQALYEGAALASRQVVADDLAALNKLNAEAVNREGLAAVGTYDSARTGLMIALVVGLIIAVVATLVLITSVARPVAAMTAVMRRLADKDTAVHIPGAGRGDEIGDMAKAVETFRDNIVLAERLAAEQETARAAREAERARRDAATQRFLTEIGRVVSTLGSSASQMRSSAETMTSTADENSSRSASVAAAAEQATTNVQTVATASEELAASIREVGARTADTADVTRRAVAEAQTTDGIVQDLARTAQKIGDVVLLIQQIASQTNLLALNATIEAARAGEAGKGFAVVASEVKSLASQTSRATEEIQTQIDAIVGATDRTVGAIRSISGTVNKVGELTTAVASAVEEQVAATAEIARNTQQASAGTDEVMRTIQGIAERSAETGRAASDVRGAAGSLSDEAQRLRTLVDTYVTEIKAA</sequence>
<keyword evidence="5" id="KW-1133">Transmembrane helix</keyword>
<dbReference type="Gene3D" id="1.10.287.950">
    <property type="entry name" value="Methyl-accepting chemotaxis protein"/>
    <property type="match status" value="1"/>
</dbReference>
<evidence type="ECO:0000313" key="8">
    <source>
        <dbReference type="EMBL" id="MEN2988960.1"/>
    </source>
</evidence>
<evidence type="ECO:0000259" key="6">
    <source>
        <dbReference type="PROSITE" id="PS50111"/>
    </source>
</evidence>
<dbReference type="Pfam" id="PF12729">
    <property type="entry name" value="4HB_MCP_1"/>
    <property type="match status" value="1"/>
</dbReference>
<comment type="caution">
    <text evidence="8">The sequence shown here is derived from an EMBL/GenBank/DDBJ whole genome shotgun (WGS) entry which is preliminary data.</text>
</comment>
<comment type="similarity">
    <text evidence="2">Belongs to the methyl-accepting chemotaxis (MCP) protein family.</text>
</comment>
<dbReference type="PANTHER" id="PTHR32089:SF112">
    <property type="entry name" value="LYSOZYME-LIKE PROTEIN-RELATED"/>
    <property type="match status" value="1"/>
</dbReference>
<dbReference type="CDD" id="cd06225">
    <property type="entry name" value="HAMP"/>
    <property type="match status" value="1"/>
</dbReference>
<evidence type="ECO:0000256" key="5">
    <source>
        <dbReference type="SAM" id="Phobius"/>
    </source>
</evidence>
<dbReference type="Pfam" id="PF00672">
    <property type="entry name" value="HAMP"/>
    <property type="match status" value="1"/>
</dbReference>
<dbReference type="Proteomes" id="UP001413721">
    <property type="component" value="Unassembled WGS sequence"/>
</dbReference>
<evidence type="ECO:0000259" key="7">
    <source>
        <dbReference type="PROSITE" id="PS50885"/>
    </source>
</evidence>
<dbReference type="PRINTS" id="PR00260">
    <property type="entry name" value="CHEMTRNSDUCR"/>
</dbReference>
<evidence type="ECO:0000256" key="2">
    <source>
        <dbReference type="ARBA" id="ARBA00029447"/>
    </source>
</evidence>
<feature type="domain" description="HAMP" evidence="7">
    <location>
        <begin position="213"/>
        <end position="266"/>
    </location>
</feature>
<evidence type="ECO:0000313" key="9">
    <source>
        <dbReference type="Proteomes" id="UP001413721"/>
    </source>
</evidence>
<dbReference type="PANTHER" id="PTHR32089">
    <property type="entry name" value="METHYL-ACCEPTING CHEMOTAXIS PROTEIN MCPB"/>
    <property type="match status" value="1"/>
</dbReference>
<feature type="region of interest" description="Disordered" evidence="4">
    <location>
        <begin position="304"/>
        <end position="334"/>
    </location>
</feature>
<proteinExistence type="inferred from homology"/>
<dbReference type="SMART" id="SM00283">
    <property type="entry name" value="MA"/>
    <property type="match status" value="1"/>
</dbReference>
<dbReference type="InterPro" id="IPR004089">
    <property type="entry name" value="MCPsignal_dom"/>
</dbReference>
<protein>
    <submittedName>
        <fullName evidence="8">Methyl-accepting chemotaxis protein</fullName>
    </submittedName>
</protein>
<dbReference type="Pfam" id="PF00015">
    <property type="entry name" value="MCPsignal"/>
    <property type="match status" value="1"/>
</dbReference>
<dbReference type="Gene3D" id="6.10.340.10">
    <property type="match status" value="1"/>
</dbReference>
<keyword evidence="5" id="KW-0472">Membrane</keyword>
<organism evidence="8 9">
    <name type="scientific">Tistrella arctica</name>
    <dbReference type="NCBI Taxonomy" id="3133430"/>
    <lineage>
        <taxon>Bacteria</taxon>
        <taxon>Pseudomonadati</taxon>
        <taxon>Pseudomonadota</taxon>
        <taxon>Alphaproteobacteria</taxon>
        <taxon>Geminicoccales</taxon>
        <taxon>Geminicoccaceae</taxon>
        <taxon>Tistrella</taxon>
    </lineage>
</organism>
<dbReference type="InterPro" id="IPR003660">
    <property type="entry name" value="HAMP_dom"/>
</dbReference>
<feature type="domain" description="Methyl-accepting transducer" evidence="6">
    <location>
        <begin position="306"/>
        <end position="535"/>
    </location>
</feature>
<evidence type="ECO:0000256" key="4">
    <source>
        <dbReference type="SAM" id="MobiDB-lite"/>
    </source>
</evidence>
<dbReference type="SMART" id="SM00304">
    <property type="entry name" value="HAMP"/>
    <property type="match status" value="1"/>
</dbReference>
<name>A0ABU9YJG8_9PROT</name>
<dbReference type="InterPro" id="IPR024478">
    <property type="entry name" value="HlyB_4HB_MCP"/>
</dbReference>
<dbReference type="EMBL" id="JBBKTW010000004">
    <property type="protein sequence ID" value="MEN2988960.1"/>
    <property type="molecule type" value="Genomic_DNA"/>
</dbReference>
<keyword evidence="1 3" id="KW-0807">Transducer</keyword>
<feature type="compositionally biased region" description="Polar residues" evidence="4">
    <location>
        <begin position="304"/>
        <end position="322"/>
    </location>
</feature>
<dbReference type="RefSeq" id="WP_345933702.1">
    <property type="nucleotide sequence ID" value="NZ_JBBKTV010000006.1"/>
</dbReference>
<feature type="transmembrane region" description="Helical" evidence="5">
    <location>
        <begin position="193"/>
        <end position="216"/>
    </location>
</feature>
<keyword evidence="5" id="KW-0812">Transmembrane</keyword>
<gene>
    <name evidence="8" type="ORF">WG926_11655</name>
</gene>
<dbReference type="PROSITE" id="PS50111">
    <property type="entry name" value="CHEMOTAXIS_TRANSDUC_2"/>
    <property type="match status" value="1"/>
</dbReference>
<dbReference type="PROSITE" id="PS50885">
    <property type="entry name" value="HAMP"/>
    <property type="match status" value="1"/>
</dbReference>
<dbReference type="SUPFAM" id="SSF58104">
    <property type="entry name" value="Methyl-accepting chemotaxis protein (MCP) signaling domain"/>
    <property type="match status" value="1"/>
</dbReference>
<reference evidence="8 9" key="1">
    <citation type="submission" date="2024-03" db="EMBL/GenBank/DDBJ databases">
        <title>High-quality draft genome sequencing of Tistrella sp. BH-R2-4.</title>
        <authorList>
            <person name="Dong C."/>
        </authorList>
    </citation>
    <scope>NUCLEOTIDE SEQUENCE [LARGE SCALE GENOMIC DNA]</scope>
    <source>
        <strain evidence="8 9">BH-R2-4</strain>
    </source>
</reference>
<evidence type="ECO:0000256" key="3">
    <source>
        <dbReference type="PROSITE-ProRule" id="PRU00284"/>
    </source>
</evidence>
<dbReference type="InterPro" id="IPR004090">
    <property type="entry name" value="Chemotax_Me-accpt_rcpt"/>
</dbReference>
<feature type="transmembrane region" description="Helical" evidence="5">
    <location>
        <begin position="12"/>
        <end position="32"/>
    </location>
</feature>
<accession>A0ABU9YJG8</accession>
<keyword evidence="9" id="KW-1185">Reference proteome</keyword>